<dbReference type="EC" id="5.6.2.3" evidence="10"/>
<comment type="catalytic activity">
    <reaction evidence="11">
        <text>ATP + H2O = ADP + phosphate + H(+)</text>
        <dbReference type="Rhea" id="RHEA:13065"/>
        <dbReference type="ChEBI" id="CHEBI:15377"/>
        <dbReference type="ChEBI" id="CHEBI:15378"/>
        <dbReference type="ChEBI" id="CHEBI:30616"/>
        <dbReference type="ChEBI" id="CHEBI:43474"/>
        <dbReference type="ChEBI" id="CHEBI:456216"/>
        <dbReference type="EC" id="5.6.2.3"/>
    </reaction>
</comment>
<dbReference type="GO" id="GO:0003677">
    <property type="term" value="F:DNA binding"/>
    <property type="evidence" value="ECO:0007669"/>
    <property type="project" value="UniProtKB-KW"/>
</dbReference>
<dbReference type="GO" id="GO:1990077">
    <property type="term" value="C:primosome complex"/>
    <property type="evidence" value="ECO:0007669"/>
    <property type="project" value="UniProtKB-KW"/>
</dbReference>
<keyword evidence="8" id="KW-0238">DNA-binding</keyword>
<dbReference type="PROSITE" id="PS51199">
    <property type="entry name" value="SF4_HELICASE"/>
    <property type="match status" value="1"/>
</dbReference>
<keyword evidence="5" id="KW-0378">Hydrolase</keyword>
<dbReference type="SUPFAM" id="SSF52540">
    <property type="entry name" value="P-loop containing nucleoside triphosphate hydrolases"/>
    <property type="match status" value="1"/>
</dbReference>
<dbReference type="InterPro" id="IPR007692">
    <property type="entry name" value="DNA_helicase_DnaB"/>
</dbReference>
<protein>
    <recommendedName>
        <fullName evidence="10">DNA 5'-3' helicase</fullName>
        <ecNumber evidence="10">5.6.2.3</ecNumber>
    </recommendedName>
</protein>
<dbReference type="EMBL" id="UINC01001494">
    <property type="protein sequence ID" value="SUZ82154.1"/>
    <property type="molecule type" value="Genomic_DNA"/>
</dbReference>
<dbReference type="GO" id="GO:0016787">
    <property type="term" value="F:hydrolase activity"/>
    <property type="evidence" value="ECO:0007669"/>
    <property type="project" value="UniProtKB-KW"/>
</dbReference>
<dbReference type="AlphaFoldDB" id="A0A381QT65"/>
<evidence type="ECO:0000256" key="10">
    <source>
        <dbReference type="ARBA" id="ARBA00044969"/>
    </source>
</evidence>
<evidence type="ECO:0000256" key="2">
    <source>
        <dbReference type="ARBA" id="ARBA00022515"/>
    </source>
</evidence>
<dbReference type="CDD" id="cd00984">
    <property type="entry name" value="DnaB_C"/>
    <property type="match status" value="1"/>
</dbReference>
<feature type="region of interest" description="Disordered" evidence="12">
    <location>
        <begin position="456"/>
        <end position="476"/>
    </location>
</feature>
<sequence>MMEASLNFPESSPERSPPFSLEAETAVLGGMLIDSEAVTRAVEHLDDSMFYREANRRLYRVMLRIFERGGVLDVITVAEELKKTGEIDEAGGFDYLSALVSAVPTAANLVYHAQIVREKALLRRLIEQSSQIIRDVYDQGEREVDEILDKAEARIFQVSETHKREGFVWIKEILWPTFEHIERLQESESGITGLTTGFPDLDRMTAGLQKGDLCIVAARPSMGKTSWVLNVAANAAISHNIPVAVFSLEMSAQQLVQRMLCSEGRVDAQKLRLGRLSQSEHERLAKAAGYLNTAPVWIDDQPGANVLEIRAKARRLQSELRADDKDLGLLVIDYMQLMSGTQRSESRVQEVSQISRGLKALARELNVPVVALSQLSRGPEARTDKRPMLSDLRDSGSIEQDADTVMFLYRPEYYAPPEKRDELQGKTELIIGKQRNGPTGLVELYFQKAYTRFDSVSRTSPGVRPNPESETSAASQ</sequence>
<evidence type="ECO:0000256" key="9">
    <source>
        <dbReference type="ARBA" id="ARBA00023235"/>
    </source>
</evidence>
<keyword evidence="3" id="KW-0235">DNA replication</keyword>
<keyword evidence="4" id="KW-0547">Nucleotide-binding</keyword>
<evidence type="ECO:0000256" key="12">
    <source>
        <dbReference type="SAM" id="MobiDB-lite"/>
    </source>
</evidence>
<dbReference type="InterPro" id="IPR007694">
    <property type="entry name" value="DNA_helicase_DnaB-like_C"/>
</dbReference>
<evidence type="ECO:0000256" key="8">
    <source>
        <dbReference type="ARBA" id="ARBA00023125"/>
    </source>
</evidence>
<keyword evidence="9" id="KW-0413">Isomerase</keyword>
<dbReference type="GO" id="GO:0006269">
    <property type="term" value="P:DNA replication, synthesis of primer"/>
    <property type="evidence" value="ECO:0007669"/>
    <property type="project" value="UniProtKB-KW"/>
</dbReference>
<dbReference type="InterPro" id="IPR007693">
    <property type="entry name" value="DNA_helicase_DnaB-like_N"/>
</dbReference>
<dbReference type="FunFam" id="1.10.860.10:FF:000001">
    <property type="entry name" value="Replicative DNA helicase"/>
    <property type="match status" value="1"/>
</dbReference>
<dbReference type="Pfam" id="PF00772">
    <property type="entry name" value="DnaB"/>
    <property type="match status" value="1"/>
</dbReference>
<dbReference type="PANTHER" id="PTHR30153:SF2">
    <property type="entry name" value="REPLICATIVE DNA HELICASE"/>
    <property type="match status" value="1"/>
</dbReference>
<keyword evidence="7" id="KW-0067">ATP-binding</keyword>
<dbReference type="PANTHER" id="PTHR30153">
    <property type="entry name" value="REPLICATIVE DNA HELICASE DNAB"/>
    <property type="match status" value="1"/>
</dbReference>
<comment type="similarity">
    <text evidence="1">Belongs to the helicase family. DnaB subfamily.</text>
</comment>
<evidence type="ECO:0000313" key="14">
    <source>
        <dbReference type="EMBL" id="SUZ82154.1"/>
    </source>
</evidence>
<dbReference type="InterPro" id="IPR027417">
    <property type="entry name" value="P-loop_NTPase"/>
</dbReference>
<dbReference type="NCBIfam" id="NF004384">
    <property type="entry name" value="PRK05748.1"/>
    <property type="match status" value="1"/>
</dbReference>
<feature type="domain" description="SF4 helicase" evidence="13">
    <location>
        <begin position="187"/>
        <end position="460"/>
    </location>
</feature>
<name>A0A381QT65_9ZZZZ</name>
<evidence type="ECO:0000256" key="4">
    <source>
        <dbReference type="ARBA" id="ARBA00022741"/>
    </source>
</evidence>
<gene>
    <name evidence="14" type="ORF">METZ01_LOCUS35008</name>
</gene>
<dbReference type="GO" id="GO:0005524">
    <property type="term" value="F:ATP binding"/>
    <property type="evidence" value="ECO:0007669"/>
    <property type="project" value="UniProtKB-KW"/>
</dbReference>
<evidence type="ECO:0000256" key="5">
    <source>
        <dbReference type="ARBA" id="ARBA00022801"/>
    </source>
</evidence>
<evidence type="ECO:0000256" key="11">
    <source>
        <dbReference type="ARBA" id="ARBA00048954"/>
    </source>
</evidence>
<accession>A0A381QT65</accession>
<dbReference type="FunFam" id="3.40.50.300:FF:000076">
    <property type="entry name" value="Replicative DNA helicase"/>
    <property type="match status" value="1"/>
</dbReference>
<proteinExistence type="inferred from homology"/>
<evidence type="ECO:0000259" key="13">
    <source>
        <dbReference type="PROSITE" id="PS51199"/>
    </source>
</evidence>
<dbReference type="GO" id="GO:0043139">
    <property type="term" value="F:5'-3' DNA helicase activity"/>
    <property type="evidence" value="ECO:0007669"/>
    <property type="project" value="UniProtKB-EC"/>
</dbReference>
<dbReference type="SUPFAM" id="SSF48024">
    <property type="entry name" value="N-terminal domain of DnaB helicase"/>
    <property type="match status" value="1"/>
</dbReference>
<dbReference type="Gene3D" id="3.40.50.300">
    <property type="entry name" value="P-loop containing nucleotide triphosphate hydrolases"/>
    <property type="match status" value="1"/>
</dbReference>
<reference evidence="14" key="1">
    <citation type="submission" date="2018-05" db="EMBL/GenBank/DDBJ databases">
        <authorList>
            <person name="Lanie J.A."/>
            <person name="Ng W.-L."/>
            <person name="Kazmierczak K.M."/>
            <person name="Andrzejewski T.M."/>
            <person name="Davidsen T.M."/>
            <person name="Wayne K.J."/>
            <person name="Tettelin H."/>
            <person name="Glass J.I."/>
            <person name="Rusch D."/>
            <person name="Podicherti R."/>
            <person name="Tsui H.-C.T."/>
            <person name="Winkler M.E."/>
        </authorList>
    </citation>
    <scope>NUCLEOTIDE SEQUENCE</scope>
</reference>
<evidence type="ECO:0000256" key="1">
    <source>
        <dbReference type="ARBA" id="ARBA00008428"/>
    </source>
</evidence>
<dbReference type="InterPro" id="IPR016136">
    <property type="entry name" value="DNA_helicase_N/primase_C"/>
</dbReference>
<dbReference type="Pfam" id="PF03796">
    <property type="entry name" value="DnaB_C"/>
    <property type="match status" value="1"/>
</dbReference>
<organism evidence="14">
    <name type="scientific">marine metagenome</name>
    <dbReference type="NCBI Taxonomy" id="408172"/>
    <lineage>
        <taxon>unclassified sequences</taxon>
        <taxon>metagenomes</taxon>
        <taxon>ecological metagenomes</taxon>
    </lineage>
</organism>
<dbReference type="InterPro" id="IPR036185">
    <property type="entry name" value="DNA_heli_DnaB-like_N_sf"/>
</dbReference>
<evidence type="ECO:0000256" key="3">
    <source>
        <dbReference type="ARBA" id="ARBA00022705"/>
    </source>
</evidence>
<dbReference type="GO" id="GO:0005829">
    <property type="term" value="C:cytosol"/>
    <property type="evidence" value="ECO:0007669"/>
    <property type="project" value="TreeGrafter"/>
</dbReference>
<keyword evidence="6" id="KW-0347">Helicase</keyword>
<dbReference type="NCBIfam" id="TIGR00665">
    <property type="entry name" value="DnaB"/>
    <property type="match status" value="1"/>
</dbReference>
<keyword evidence="2" id="KW-0639">Primosome</keyword>
<evidence type="ECO:0000256" key="7">
    <source>
        <dbReference type="ARBA" id="ARBA00022840"/>
    </source>
</evidence>
<dbReference type="GO" id="GO:0042802">
    <property type="term" value="F:identical protein binding"/>
    <property type="evidence" value="ECO:0007669"/>
    <property type="project" value="UniProtKB-ARBA"/>
</dbReference>
<evidence type="ECO:0000256" key="6">
    <source>
        <dbReference type="ARBA" id="ARBA00022806"/>
    </source>
</evidence>
<dbReference type="Gene3D" id="1.10.860.10">
    <property type="entry name" value="DNAb Helicase, Chain A"/>
    <property type="match status" value="1"/>
</dbReference>